<feature type="transmembrane region" description="Helical" evidence="8">
    <location>
        <begin position="161"/>
        <end position="183"/>
    </location>
</feature>
<accession>A0A167F4Q9</accession>
<evidence type="ECO:0000256" key="8">
    <source>
        <dbReference type="SAM" id="Phobius"/>
    </source>
</evidence>
<gene>
    <name evidence="9" type="ORF">NOR_03549</name>
</gene>
<dbReference type="EMBL" id="AZHC01000009">
    <property type="protein sequence ID" value="OAA44795.1"/>
    <property type="molecule type" value="Genomic_DNA"/>
</dbReference>
<evidence type="ECO:0000313" key="10">
    <source>
        <dbReference type="Proteomes" id="UP000243498"/>
    </source>
</evidence>
<dbReference type="GO" id="GO:0016126">
    <property type="term" value="P:sterol biosynthetic process"/>
    <property type="evidence" value="ECO:0007669"/>
    <property type="project" value="TreeGrafter"/>
</dbReference>
<reference evidence="9 10" key="1">
    <citation type="journal article" date="2016" name="Genome Biol. Evol.">
        <title>Divergent and convergent evolution of fungal pathogenicity.</title>
        <authorList>
            <person name="Shang Y."/>
            <person name="Xiao G."/>
            <person name="Zheng P."/>
            <person name="Cen K."/>
            <person name="Zhan S."/>
            <person name="Wang C."/>
        </authorList>
    </citation>
    <scope>NUCLEOTIDE SEQUENCE [LARGE SCALE GENOMIC DNA]</scope>
    <source>
        <strain evidence="9 10">RCEF 4871</strain>
    </source>
</reference>
<keyword evidence="10" id="KW-1185">Reference proteome</keyword>
<evidence type="ECO:0000313" key="9">
    <source>
        <dbReference type="EMBL" id="OAA44795.1"/>
    </source>
</evidence>
<name>A0A167F4Q9_METRR</name>
<sequence length="360" mass="39073">MSDDGPQLVRPVPRRPLNLDLKSPTPPDDNFINQDEVSQTSFSSGFDFPSPRFLNPSLERSESATSLSRPQSFMNLTSSTLMGIYSEAASRGDRFFYGNDEPGTPWGTGARTPIRRPSISEATYELMRDRSHGSRRKSSFGPYAQVERAMSHSAVGSVMSLTFRGALLFFLGLGFGALITRLHHEQNQLPSISDDSILKPGNNWKYLVFWGVAGIGLGSLLPWFDTVWEYTFGPDSADGVADKEAGPGTDWALVMRAIGAFVGIAFAIRKLAWVSTLQVSATLALVNPLLWWLIDRSKPGFVLSAAVGLTGSILLLGVGPEIMPAPSGLPPRNFSNCVESDTRALGGLATQETVETGIER</sequence>
<comment type="subcellular location">
    <subcellularLocation>
        <location evidence="1">Endoplasmic reticulum membrane</location>
        <topology evidence="1">Multi-pass membrane protein</topology>
    </subcellularLocation>
</comment>
<evidence type="ECO:0000256" key="5">
    <source>
        <dbReference type="ARBA" id="ARBA00022989"/>
    </source>
</evidence>
<evidence type="ECO:0000256" key="3">
    <source>
        <dbReference type="ARBA" id="ARBA00022692"/>
    </source>
</evidence>
<dbReference type="PANTHER" id="PTHR15301">
    <property type="entry name" value="INSULIN-INDUCED GENE 1"/>
    <property type="match status" value="1"/>
</dbReference>
<comment type="similarity">
    <text evidence="2">Belongs to the INSIG family.</text>
</comment>
<dbReference type="GO" id="GO:0005789">
    <property type="term" value="C:endoplasmic reticulum membrane"/>
    <property type="evidence" value="ECO:0007669"/>
    <property type="project" value="UniProtKB-SubCell"/>
</dbReference>
<dbReference type="AlphaFoldDB" id="A0A167F4Q9"/>
<feature type="transmembrane region" description="Helical" evidence="8">
    <location>
        <begin position="204"/>
        <end position="224"/>
    </location>
</feature>
<dbReference type="STRING" id="1081105.A0A167F4Q9"/>
<evidence type="ECO:0000256" key="6">
    <source>
        <dbReference type="ARBA" id="ARBA00023136"/>
    </source>
</evidence>
<dbReference type="PANTHER" id="PTHR15301:SF3">
    <property type="entry name" value="PROTEIN NSG1-RELATED"/>
    <property type="match status" value="1"/>
</dbReference>
<feature type="compositionally biased region" description="Polar residues" evidence="7">
    <location>
        <begin position="31"/>
        <end position="44"/>
    </location>
</feature>
<keyword evidence="5 8" id="KW-1133">Transmembrane helix</keyword>
<organism evidence="9 10">
    <name type="scientific">Metarhizium rileyi (strain RCEF 4871)</name>
    <name type="common">Nomuraea rileyi</name>
    <dbReference type="NCBI Taxonomy" id="1649241"/>
    <lineage>
        <taxon>Eukaryota</taxon>
        <taxon>Fungi</taxon>
        <taxon>Dikarya</taxon>
        <taxon>Ascomycota</taxon>
        <taxon>Pezizomycotina</taxon>
        <taxon>Sordariomycetes</taxon>
        <taxon>Hypocreomycetidae</taxon>
        <taxon>Hypocreales</taxon>
        <taxon>Clavicipitaceae</taxon>
        <taxon>Metarhizium</taxon>
    </lineage>
</organism>
<dbReference type="InterPro" id="IPR025929">
    <property type="entry name" value="INSIG_fam"/>
</dbReference>
<feature type="region of interest" description="Disordered" evidence="7">
    <location>
        <begin position="1"/>
        <end position="48"/>
    </location>
</feature>
<evidence type="ECO:0000256" key="1">
    <source>
        <dbReference type="ARBA" id="ARBA00004477"/>
    </source>
</evidence>
<feature type="transmembrane region" description="Helical" evidence="8">
    <location>
        <begin position="275"/>
        <end position="294"/>
    </location>
</feature>
<keyword evidence="4" id="KW-0256">Endoplasmic reticulum</keyword>
<comment type="caution">
    <text evidence="9">The sequence shown here is derived from an EMBL/GenBank/DDBJ whole genome shotgun (WGS) entry which is preliminary data.</text>
</comment>
<evidence type="ECO:0000256" key="4">
    <source>
        <dbReference type="ARBA" id="ARBA00022824"/>
    </source>
</evidence>
<dbReference type="Proteomes" id="UP000243498">
    <property type="component" value="Unassembled WGS sequence"/>
</dbReference>
<evidence type="ECO:0000256" key="2">
    <source>
        <dbReference type="ARBA" id="ARBA00007475"/>
    </source>
</evidence>
<keyword evidence="6 8" id="KW-0472">Membrane</keyword>
<dbReference type="Pfam" id="PF07281">
    <property type="entry name" value="INSIG"/>
    <property type="match status" value="1"/>
</dbReference>
<keyword evidence="3 8" id="KW-0812">Transmembrane</keyword>
<feature type="transmembrane region" description="Helical" evidence="8">
    <location>
        <begin position="300"/>
        <end position="318"/>
    </location>
</feature>
<protein>
    <submittedName>
        <fullName evidence="9">INSIG domain-containing protein</fullName>
    </submittedName>
</protein>
<evidence type="ECO:0000256" key="7">
    <source>
        <dbReference type="SAM" id="MobiDB-lite"/>
    </source>
</evidence>
<proteinExistence type="inferred from homology"/>
<dbReference type="OMA" id="YGVITVH"/>
<dbReference type="OrthoDB" id="205546at2759"/>